<dbReference type="InterPro" id="IPR036259">
    <property type="entry name" value="MFS_trans_sf"/>
</dbReference>
<dbReference type="InterPro" id="IPR011701">
    <property type="entry name" value="MFS"/>
</dbReference>
<gene>
    <name evidence="2" type="ORF">METZ01_LOCUS14597</name>
</gene>
<dbReference type="PANTHER" id="PTHR23526:SF2">
    <property type="entry name" value="MAJOR FACILITATOR SUPERFAMILY (MFS) PROFILE DOMAIN-CONTAINING PROTEIN"/>
    <property type="match status" value="1"/>
</dbReference>
<sequence>MWRGGFEGVLSSGAQTFCLFIAIRFFNAGETIKALIAAAPFMGMFLSMLLLHYASLTNWKKSTWGAVPSFITGCCLLIAAWAQSLTLFACLVIAGYICRSALLPFITEIYSDNYPPGKRATFFSKPLLLSVGIAALSGFIGSWFLELNINNYHWIFTFLGFCAFAKAVAIFSMPSEPIVDSPHTNPFGNMKYIIKDKSFGYVLLTWFIMGFANLWTLPLRVDYVTAPEWGIEGSAIYVAMIITIIPETIRMILIPFWASLFDKMNFVVLRMILNLFFGFGVLLFFVTSNPWVIGMGSALIGAAFAGGSIAWNLWVTKYAPPGKAGAYMSVHVSLTGIRGTIGPILGYWTVNLIGARNIGIVSFVMMFFATLMLIPEIKHGAKR</sequence>
<reference evidence="2" key="1">
    <citation type="submission" date="2018-05" db="EMBL/GenBank/DDBJ databases">
        <authorList>
            <person name="Lanie J.A."/>
            <person name="Ng W.-L."/>
            <person name="Kazmierczak K.M."/>
            <person name="Andrzejewski T.M."/>
            <person name="Davidsen T.M."/>
            <person name="Wayne K.J."/>
            <person name="Tettelin H."/>
            <person name="Glass J.I."/>
            <person name="Rusch D."/>
            <person name="Podicherti R."/>
            <person name="Tsui H.-C.T."/>
            <person name="Winkler M.E."/>
        </authorList>
    </citation>
    <scope>NUCLEOTIDE SEQUENCE</scope>
</reference>
<dbReference type="InterPro" id="IPR052528">
    <property type="entry name" value="Sugar_transport-like"/>
</dbReference>
<keyword evidence="1" id="KW-0472">Membrane</keyword>
<feature type="transmembrane region" description="Helical" evidence="1">
    <location>
        <begin position="326"/>
        <end position="348"/>
    </location>
</feature>
<dbReference type="GO" id="GO:0022857">
    <property type="term" value="F:transmembrane transporter activity"/>
    <property type="evidence" value="ECO:0007669"/>
    <property type="project" value="InterPro"/>
</dbReference>
<organism evidence="2">
    <name type="scientific">marine metagenome</name>
    <dbReference type="NCBI Taxonomy" id="408172"/>
    <lineage>
        <taxon>unclassified sequences</taxon>
        <taxon>metagenomes</taxon>
        <taxon>ecological metagenomes</taxon>
    </lineage>
</organism>
<accession>A0A381P7Y4</accession>
<dbReference type="AlphaFoldDB" id="A0A381P7Y4"/>
<feature type="transmembrane region" description="Helical" evidence="1">
    <location>
        <begin position="236"/>
        <end position="260"/>
    </location>
</feature>
<name>A0A381P7Y4_9ZZZZ</name>
<feature type="transmembrane region" description="Helical" evidence="1">
    <location>
        <begin position="199"/>
        <end position="216"/>
    </location>
</feature>
<feature type="transmembrane region" description="Helical" evidence="1">
    <location>
        <begin position="292"/>
        <end position="314"/>
    </location>
</feature>
<protein>
    <recommendedName>
        <fullName evidence="3">Major facilitator superfamily (MFS) profile domain-containing protein</fullName>
    </recommendedName>
</protein>
<dbReference type="SUPFAM" id="SSF103473">
    <property type="entry name" value="MFS general substrate transporter"/>
    <property type="match status" value="1"/>
</dbReference>
<dbReference type="PANTHER" id="PTHR23526">
    <property type="entry name" value="INTEGRAL MEMBRANE TRANSPORT PROTEIN-RELATED"/>
    <property type="match status" value="1"/>
</dbReference>
<feature type="transmembrane region" description="Helical" evidence="1">
    <location>
        <begin position="32"/>
        <end position="51"/>
    </location>
</feature>
<dbReference type="EMBL" id="UINC01000823">
    <property type="protein sequence ID" value="SUZ61743.1"/>
    <property type="molecule type" value="Genomic_DNA"/>
</dbReference>
<feature type="transmembrane region" description="Helical" evidence="1">
    <location>
        <begin position="7"/>
        <end position="26"/>
    </location>
</feature>
<evidence type="ECO:0008006" key="3">
    <source>
        <dbReference type="Google" id="ProtNLM"/>
    </source>
</evidence>
<dbReference type="Pfam" id="PF07690">
    <property type="entry name" value="MFS_1"/>
    <property type="match status" value="1"/>
</dbReference>
<feature type="transmembrane region" description="Helical" evidence="1">
    <location>
        <begin position="354"/>
        <end position="374"/>
    </location>
</feature>
<feature type="transmembrane region" description="Helical" evidence="1">
    <location>
        <begin position="151"/>
        <end position="171"/>
    </location>
</feature>
<feature type="transmembrane region" description="Helical" evidence="1">
    <location>
        <begin position="127"/>
        <end position="145"/>
    </location>
</feature>
<proteinExistence type="predicted"/>
<keyword evidence="1" id="KW-1133">Transmembrane helix</keyword>
<evidence type="ECO:0000313" key="2">
    <source>
        <dbReference type="EMBL" id="SUZ61743.1"/>
    </source>
</evidence>
<feature type="transmembrane region" description="Helical" evidence="1">
    <location>
        <begin position="267"/>
        <end position="286"/>
    </location>
</feature>
<dbReference type="Gene3D" id="1.20.1250.20">
    <property type="entry name" value="MFS general substrate transporter like domains"/>
    <property type="match status" value="1"/>
</dbReference>
<keyword evidence="1" id="KW-0812">Transmembrane</keyword>
<evidence type="ECO:0000256" key="1">
    <source>
        <dbReference type="SAM" id="Phobius"/>
    </source>
</evidence>
<feature type="transmembrane region" description="Helical" evidence="1">
    <location>
        <begin position="86"/>
        <end position="106"/>
    </location>
</feature>